<reference evidence="1 2" key="1">
    <citation type="submission" date="2024-01" db="EMBL/GenBank/DDBJ databases">
        <title>Complete genome of Cladobotryum mycophilum ATHUM6906.</title>
        <authorList>
            <person name="Christinaki A.C."/>
            <person name="Myridakis A.I."/>
            <person name="Kouvelis V.N."/>
        </authorList>
    </citation>
    <scope>NUCLEOTIDE SEQUENCE [LARGE SCALE GENOMIC DNA]</scope>
    <source>
        <strain evidence="1 2">ATHUM6906</strain>
    </source>
</reference>
<dbReference type="EMBL" id="JAVFKD010000016">
    <property type="protein sequence ID" value="KAK5988296.1"/>
    <property type="molecule type" value="Genomic_DNA"/>
</dbReference>
<comment type="caution">
    <text evidence="1">The sequence shown here is derived from an EMBL/GenBank/DDBJ whole genome shotgun (WGS) entry which is preliminary data.</text>
</comment>
<dbReference type="Proteomes" id="UP001338125">
    <property type="component" value="Unassembled WGS sequence"/>
</dbReference>
<dbReference type="Gene3D" id="3.30.559.10">
    <property type="entry name" value="Chloramphenicol acetyltransferase-like domain"/>
    <property type="match status" value="1"/>
</dbReference>
<organism evidence="1 2">
    <name type="scientific">Cladobotryum mycophilum</name>
    <dbReference type="NCBI Taxonomy" id="491253"/>
    <lineage>
        <taxon>Eukaryota</taxon>
        <taxon>Fungi</taxon>
        <taxon>Dikarya</taxon>
        <taxon>Ascomycota</taxon>
        <taxon>Pezizomycotina</taxon>
        <taxon>Sordariomycetes</taxon>
        <taxon>Hypocreomycetidae</taxon>
        <taxon>Hypocreales</taxon>
        <taxon>Hypocreaceae</taxon>
        <taxon>Cladobotryum</taxon>
    </lineage>
</organism>
<proteinExistence type="predicted"/>
<sequence length="473" mass="53169">MPHDDTLRLRRAVVHFTFTFDSVLDPSMLHGKLESVVRREGWKKVGARLRRNRSGCLEYHIPSKFCSDCLAVAYSHAEYAMKIGQHPKASRLLASRKGLAITTSLGEFDELMRPLGCLRKGGDYLSADVPQLGLYIIAFTDATLVTIYYPHTLLDGVGLSALLHSWSLAVQNPKAELPTPCDTDPLTELDNRLQSPEARRKENYEWRISILKWVLYGTRNLSRVLFPAMQPRTVFIPAAQMTRLRETAERDLVTENNSDEKVFISDGDIICAWWARLALSHVSRHSSKPVALVNAFSLRHLLDKQYSGRIHLSNLFDFATVLLKTKVIHNEPLGYVASQIRHIIKTSSKSEKLQAFASWSRASNLGIPPFFGSTNMHVICYSNLAKAKLFDLDFSAAIVGGAPCDSSNTGRPVNVQVRSYGPTAVDMNWITGKDADGNYWLSCNTSKRNWKLIEQRLEQEQQDVDGNTMTCVL</sequence>
<evidence type="ECO:0000313" key="1">
    <source>
        <dbReference type="EMBL" id="KAK5988296.1"/>
    </source>
</evidence>
<dbReference type="InterPro" id="IPR023213">
    <property type="entry name" value="CAT-like_dom_sf"/>
</dbReference>
<accession>A0ABR0S9G2</accession>
<name>A0ABR0S9G2_9HYPO</name>
<keyword evidence="2" id="KW-1185">Reference proteome</keyword>
<evidence type="ECO:0000313" key="2">
    <source>
        <dbReference type="Proteomes" id="UP001338125"/>
    </source>
</evidence>
<gene>
    <name evidence="1" type="ORF">PT974_12440</name>
</gene>
<protein>
    <submittedName>
        <fullName evidence="1">Transcriptional regulator calD</fullName>
    </submittedName>
</protein>